<evidence type="ECO:0000259" key="5">
    <source>
        <dbReference type="PROSITE" id="PS50975"/>
    </source>
</evidence>
<evidence type="ECO:0000256" key="2">
    <source>
        <dbReference type="ARBA" id="ARBA00022741"/>
    </source>
</evidence>
<dbReference type="EMBL" id="CP000477">
    <property type="protein sequence ID" value="ABK14901.1"/>
    <property type="molecule type" value="Genomic_DNA"/>
</dbReference>
<dbReference type="PANTHER" id="PTHR21621">
    <property type="entry name" value="RIBOSOMAL PROTEIN S6 MODIFICATION PROTEIN"/>
    <property type="match status" value="1"/>
</dbReference>
<keyword evidence="7" id="KW-1185">Reference proteome</keyword>
<dbReference type="Gene3D" id="3.40.50.20">
    <property type="match status" value="1"/>
</dbReference>
<dbReference type="GO" id="GO:0005737">
    <property type="term" value="C:cytoplasm"/>
    <property type="evidence" value="ECO:0007669"/>
    <property type="project" value="TreeGrafter"/>
</dbReference>
<sequence length="292" mass="31408">MKSLGIVVSNPDDWTARAISMGLAELGASAVMMDISELAVEIGFDLSFRKGGVDLFDLDTLIIRDMGRGAPQDVAFRFEALRSLADLGVTVINPPDAIVRAANKFATSMALRRAGVPTPRTVVTSSYDEALKTVERMGRAVCKPLFGYKGKDIALLRPGDADLIKDLLIRRGALYLQEFIETPEKRDIRAFVVGEEVAGAIYRVAPPGEWISNLARGGRAERCEISDEIERIAVDANRAVGTMYSGVDMLESEDGMMVIEVNGTPSGKGIYSALGVNVGRTIAGLALGVPMR</sequence>
<dbReference type="STRING" id="349307.Mthe_1118"/>
<dbReference type="PANTHER" id="PTHR21621:SF0">
    <property type="entry name" value="BETA-CITRYLGLUTAMATE SYNTHASE B-RELATED"/>
    <property type="match status" value="1"/>
</dbReference>
<accession>A0B877</accession>
<dbReference type="Proteomes" id="UP000000674">
    <property type="component" value="Chromosome"/>
</dbReference>
<dbReference type="Gene3D" id="3.30.470.20">
    <property type="entry name" value="ATP-grasp fold, B domain"/>
    <property type="match status" value="1"/>
</dbReference>
<organism evidence="6 7">
    <name type="scientific">Methanothrix thermoacetophila (strain DSM 6194 / JCM 14653 / NBRC 101360 / PT)</name>
    <name type="common">Methanosaeta thermophila</name>
    <dbReference type="NCBI Taxonomy" id="349307"/>
    <lineage>
        <taxon>Archaea</taxon>
        <taxon>Methanobacteriati</taxon>
        <taxon>Methanobacteriota</taxon>
        <taxon>Stenosarchaea group</taxon>
        <taxon>Methanomicrobia</taxon>
        <taxon>Methanotrichales</taxon>
        <taxon>Methanotrichaceae</taxon>
        <taxon>Methanothrix</taxon>
    </lineage>
</organism>
<dbReference type="RefSeq" id="WP_011696294.1">
    <property type="nucleotide sequence ID" value="NC_008553.1"/>
</dbReference>
<evidence type="ECO:0000256" key="4">
    <source>
        <dbReference type="PROSITE-ProRule" id="PRU00409"/>
    </source>
</evidence>
<dbReference type="InterPro" id="IPR013651">
    <property type="entry name" value="ATP-grasp_RimK-type"/>
</dbReference>
<evidence type="ECO:0000256" key="3">
    <source>
        <dbReference type="ARBA" id="ARBA00022840"/>
    </source>
</evidence>
<dbReference type="HOGENOM" id="CLU_054353_2_0_2"/>
<dbReference type="GeneID" id="4463393"/>
<evidence type="ECO:0000256" key="1">
    <source>
        <dbReference type="ARBA" id="ARBA00022723"/>
    </source>
</evidence>
<dbReference type="InterPro" id="IPR013815">
    <property type="entry name" value="ATP_grasp_subdomain_1"/>
</dbReference>
<evidence type="ECO:0000313" key="7">
    <source>
        <dbReference type="Proteomes" id="UP000000674"/>
    </source>
</evidence>
<keyword evidence="1" id="KW-0479">Metal-binding</keyword>
<keyword evidence="3 4" id="KW-0067">ATP-binding</keyword>
<dbReference type="InterPro" id="IPR053432">
    <property type="entry name" value="THMPT_Glu_ligase"/>
</dbReference>
<feature type="domain" description="ATP-grasp" evidence="5">
    <location>
        <begin position="108"/>
        <end position="287"/>
    </location>
</feature>
<dbReference type="SUPFAM" id="SSF56059">
    <property type="entry name" value="Glutathione synthetase ATP-binding domain-like"/>
    <property type="match status" value="1"/>
</dbReference>
<proteinExistence type="predicted"/>
<dbReference type="Gene3D" id="3.30.1490.20">
    <property type="entry name" value="ATP-grasp fold, A domain"/>
    <property type="match status" value="1"/>
</dbReference>
<dbReference type="KEGG" id="mtp:Mthe_1118"/>
<protein>
    <submittedName>
        <fullName evidence="6">SSU ribosomal protein S6P modification protein</fullName>
    </submittedName>
</protein>
<dbReference type="AlphaFoldDB" id="A0B877"/>
<dbReference type="InterPro" id="IPR004666">
    <property type="entry name" value="Rp_bS6_RimK/Lys_biosynth_LsyX"/>
</dbReference>
<gene>
    <name evidence="6" type="ordered locus">Mthe_1118</name>
</gene>
<reference evidence="6 7" key="1">
    <citation type="submission" date="2006-10" db="EMBL/GenBank/DDBJ databases">
        <title>Complete sequence of Methanosaeta thermophila PT.</title>
        <authorList>
            <consortium name="US DOE Joint Genome Institute"/>
            <person name="Copeland A."/>
            <person name="Lucas S."/>
            <person name="Lapidus A."/>
            <person name="Barry K."/>
            <person name="Detter J.C."/>
            <person name="Glavina del Rio T."/>
            <person name="Hammon N."/>
            <person name="Israni S."/>
            <person name="Pitluck S."/>
            <person name="Chain P."/>
            <person name="Malfatti S."/>
            <person name="Shin M."/>
            <person name="Vergez L."/>
            <person name="Schmutz J."/>
            <person name="Larimer F."/>
            <person name="Land M."/>
            <person name="Hauser L."/>
            <person name="Kyrpides N."/>
            <person name="Kim E."/>
            <person name="Smith K.S."/>
            <person name="Ingram-Smith C."/>
            <person name="Richardson P."/>
        </authorList>
    </citation>
    <scope>NUCLEOTIDE SEQUENCE [LARGE SCALE GENOMIC DNA]</scope>
    <source>
        <strain evidence="7">DSM 6194 / JCM 14653 / NBRC 101360 / PT</strain>
    </source>
</reference>
<dbReference type="GO" id="GO:0005524">
    <property type="term" value="F:ATP binding"/>
    <property type="evidence" value="ECO:0007669"/>
    <property type="project" value="UniProtKB-UniRule"/>
</dbReference>
<dbReference type="InterPro" id="IPR011761">
    <property type="entry name" value="ATP-grasp"/>
</dbReference>
<dbReference type="PROSITE" id="PS50975">
    <property type="entry name" value="ATP_GRASP"/>
    <property type="match status" value="1"/>
</dbReference>
<dbReference type="NCBIfam" id="NF040720">
    <property type="entry name" value="MptN_Meth"/>
    <property type="match status" value="1"/>
</dbReference>
<dbReference type="OrthoDB" id="33241at2157"/>
<keyword evidence="2 4" id="KW-0547">Nucleotide-binding</keyword>
<dbReference type="Pfam" id="PF08443">
    <property type="entry name" value="RimK"/>
    <property type="match status" value="1"/>
</dbReference>
<dbReference type="GO" id="GO:0046872">
    <property type="term" value="F:metal ion binding"/>
    <property type="evidence" value="ECO:0007669"/>
    <property type="project" value="UniProtKB-KW"/>
</dbReference>
<evidence type="ECO:0000313" key="6">
    <source>
        <dbReference type="EMBL" id="ABK14901.1"/>
    </source>
</evidence>
<dbReference type="GO" id="GO:0016879">
    <property type="term" value="F:ligase activity, forming carbon-nitrogen bonds"/>
    <property type="evidence" value="ECO:0007669"/>
    <property type="project" value="TreeGrafter"/>
</dbReference>
<dbReference type="NCBIfam" id="TIGR00768">
    <property type="entry name" value="rimK_fam"/>
    <property type="match status" value="1"/>
</dbReference>
<name>A0B877_METTP</name>